<dbReference type="AlphaFoldDB" id="A0A916XBC2"/>
<evidence type="ECO:0008006" key="4">
    <source>
        <dbReference type="Google" id="ProtNLM"/>
    </source>
</evidence>
<evidence type="ECO:0000313" key="3">
    <source>
        <dbReference type="Proteomes" id="UP000641514"/>
    </source>
</evidence>
<keyword evidence="1" id="KW-1133">Transmembrane helix</keyword>
<keyword evidence="1" id="KW-0812">Transmembrane</keyword>
<comment type="caution">
    <text evidence="2">The sequence shown here is derived from an EMBL/GenBank/DDBJ whole genome shotgun (WGS) entry which is preliminary data.</text>
</comment>
<reference evidence="2" key="2">
    <citation type="submission" date="2020-09" db="EMBL/GenBank/DDBJ databases">
        <authorList>
            <person name="Sun Q."/>
            <person name="Zhou Y."/>
        </authorList>
    </citation>
    <scope>NUCLEOTIDE SEQUENCE</scope>
    <source>
        <strain evidence="2">CGMCC 1.15478</strain>
    </source>
</reference>
<protein>
    <recommendedName>
        <fullName evidence="4">PH regulation protein F</fullName>
    </recommendedName>
</protein>
<dbReference type="EMBL" id="BMJH01000001">
    <property type="protein sequence ID" value="GGC61323.1"/>
    <property type="molecule type" value="Genomic_DNA"/>
</dbReference>
<keyword evidence="3" id="KW-1185">Reference proteome</keyword>
<keyword evidence="1" id="KW-0472">Membrane</keyword>
<feature type="transmembrane region" description="Helical" evidence="1">
    <location>
        <begin position="64"/>
        <end position="81"/>
    </location>
</feature>
<reference evidence="2" key="1">
    <citation type="journal article" date="2014" name="Int. J. Syst. Evol. Microbiol.">
        <title>Complete genome sequence of Corynebacterium casei LMG S-19264T (=DSM 44701T), isolated from a smear-ripened cheese.</title>
        <authorList>
            <consortium name="US DOE Joint Genome Institute (JGI-PGF)"/>
            <person name="Walter F."/>
            <person name="Albersmeier A."/>
            <person name="Kalinowski J."/>
            <person name="Ruckert C."/>
        </authorList>
    </citation>
    <scope>NUCLEOTIDE SEQUENCE</scope>
    <source>
        <strain evidence="2">CGMCC 1.15478</strain>
    </source>
</reference>
<accession>A0A916XBC2</accession>
<evidence type="ECO:0000313" key="2">
    <source>
        <dbReference type="EMBL" id="GGC61323.1"/>
    </source>
</evidence>
<gene>
    <name evidence="2" type="ORF">GCM10011410_12200</name>
</gene>
<dbReference type="Proteomes" id="UP000641514">
    <property type="component" value="Unassembled WGS sequence"/>
</dbReference>
<dbReference type="RefSeq" id="WP_188671568.1">
    <property type="nucleotide sequence ID" value="NZ_BMJH01000001.1"/>
</dbReference>
<evidence type="ECO:0000256" key="1">
    <source>
        <dbReference type="SAM" id="Phobius"/>
    </source>
</evidence>
<feature type="transmembrane region" description="Helical" evidence="1">
    <location>
        <begin position="6"/>
        <end position="25"/>
    </location>
</feature>
<sequence>MVEGFLVVAALVLLANIVVAGWRIVRGPSSRDRLMGLLLLTTTGTAVLLILAQATEMAALRDAALALVALAALIVIVRVAGEQARA</sequence>
<organism evidence="2 3">
    <name type="scientific">Hoyosella rhizosphaerae</name>
    <dbReference type="NCBI Taxonomy" id="1755582"/>
    <lineage>
        <taxon>Bacteria</taxon>
        <taxon>Bacillati</taxon>
        <taxon>Actinomycetota</taxon>
        <taxon>Actinomycetes</taxon>
        <taxon>Mycobacteriales</taxon>
        <taxon>Hoyosellaceae</taxon>
        <taxon>Hoyosella</taxon>
    </lineage>
</organism>
<feature type="transmembrane region" description="Helical" evidence="1">
    <location>
        <begin position="34"/>
        <end position="52"/>
    </location>
</feature>
<name>A0A916XBC2_9ACTN</name>
<proteinExistence type="predicted"/>